<keyword evidence="4 6" id="KW-1133">Transmembrane helix</keyword>
<feature type="transmembrane region" description="Helical" evidence="6">
    <location>
        <begin position="262"/>
        <end position="286"/>
    </location>
</feature>
<feature type="transmembrane region" description="Helical" evidence="6">
    <location>
        <begin position="68"/>
        <end position="86"/>
    </location>
</feature>
<organism evidence="9 10">
    <name type="scientific">Megalurothrips usitatus</name>
    <name type="common">bean blossom thrips</name>
    <dbReference type="NCBI Taxonomy" id="439358"/>
    <lineage>
        <taxon>Eukaryota</taxon>
        <taxon>Metazoa</taxon>
        <taxon>Ecdysozoa</taxon>
        <taxon>Arthropoda</taxon>
        <taxon>Hexapoda</taxon>
        <taxon>Insecta</taxon>
        <taxon>Pterygota</taxon>
        <taxon>Neoptera</taxon>
        <taxon>Paraneoptera</taxon>
        <taxon>Thysanoptera</taxon>
        <taxon>Terebrantia</taxon>
        <taxon>Thripoidea</taxon>
        <taxon>Thripidae</taxon>
        <taxon>Megalurothrips</taxon>
    </lineage>
</organism>
<dbReference type="InterPro" id="IPR013122">
    <property type="entry name" value="PKD1_2_channel"/>
</dbReference>
<sequence>MELRYLERNGWLDRRTRGVFIELVLYSPPTNIFCDVFLFLARSPVSSFHFSSKLYAYRLGYGIVKWNFTHILLLLALIGVSVFMLVRECVSLSRLGCRNYPFNWFDGILVAVIILNAALYFGINALLKTVISLMYILDPKIFISFEFTTLLNSCVQFGLGLLVVLATIRCWRVLSFATHFQVVKTMLILAYQPLLSLVLYLMVVQLQFAMLFVLIMGGSQDSLHRLSDAFVLLLAYLVDYTADYEEFEDAYYYRDNALAFYSYWVFVGFMYFIFLNFFLGIVSMAFESAGEIVRQQETEGFSLSKLICDELRFTFKLPGGRLRKDSSLFDHIRKNFINQKQRIHGETLRVARAELGAMTMVYKLFTDQPVSEQEMHGAMTMIALTVATPMEERVNFPGASAEISIGRSWSGQELLDMHKLRTVMETLNRRSSDQNLALDEDQIASLRRLLREMLGQRPPSTLPLIVRVRRGAPFQRRPTFRIASLLVRRRRCVQIRFRLRRISAPPAKPRAPWRP</sequence>
<keyword evidence="10" id="KW-1185">Reference proteome</keyword>
<accession>A0AAV7XP95</accession>
<feature type="domain" description="Polycystin cation channel PKD1/PKD2" evidence="7">
    <location>
        <begin position="66"/>
        <end position="287"/>
    </location>
</feature>
<evidence type="ECO:0000256" key="1">
    <source>
        <dbReference type="ARBA" id="ARBA00004141"/>
    </source>
</evidence>
<feature type="transmembrane region" description="Helical" evidence="6">
    <location>
        <begin position="20"/>
        <end position="41"/>
    </location>
</feature>
<evidence type="ECO:0000313" key="9">
    <source>
        <dbReference type="EMBL" id="KAJ1528019.1"/>
    </source>
</evidence>
<evidence type="ECO:0000256" key="4">
    <source>
        <dbReference type="ARBA" id="ARBA00022989"/>
    </source>
</evidence>
<dbReference type="AlphaFoldDB" id="A0AAV7XP95"/>
<dbReference type="Pfam" id="PF20519">
    <property type="entry name" value="Polycystin_dom"/>
    <property type="match status" value="1"/>
</dbReference>
<keyword evidence="5 6" id="KW-0472">Membrane</keyword>
<feature type="transmembrane region" description="Helical" evidence="6">
    <location>
        <begin position="107"/>
        <end position="127"/>
    </location>
</feature>
<dbReference type="InterPro" id="IPR051223">
    <property type="entry name" value="Polycystin"/>
</dbReference>
<feature type="transmembrane region" description="Helical" evidence="6">
    <location>
        <begin position="147"/>
        <end position="166"/>
    </location>
</feature>
<evidence type="ECO:0000256" key="6">
    <source>
        <dbReference type="SAM" id="Phobius"/>
    </source>
</evidence>
<dbReference type="PANTHER" id="PTHR10877">
    <property type="entry name" value="POLYCYSTIN FAMILY MEMBER"/>
    <property type="match status" value="1"/>
</dbReference>
<evidence type="ECO:0000256" key="5">
    <source>
        <dbReference type="ARBA" id="ARBA00023136"/>
    </source>
</evidence>
<dbReference type="GO" id="GO:0005262">
    <property type="term" value="F:calcium channel activity"/>
    <property type="evidence" value="ECO:0007669"/>
    <property type="project" value="TreeGrafter"/>
</dbReference>
<reference evidence="9" key="1">
    <citation type="submission" date="2022-12" db="EMBL/GenBank/DDBJ databases">
        <title>Chromosome-level genome assembly of the bean flower thrips Megalurothrips usitatus.</title>
        <authorList>
            <person name="Ma L."/>
            <person name="Liu Q."/>
            <person name="Li H."/>
            <person name="Cai W."/>
        </authorList>
    </citation>
    <scope>NUCLEOTIDE SEQUENCE</scope>
    <source>
        <strain evidence="9">Cailab_2022a</strain>
    </source>
</reference>
<evidence type="ECO:0000256" key="3">
    <source>
        <dbReference type="ARBA" id="ARBA00022692"/>
    </source>
</evidence>
<evidence type="ECO:0000259" key="7">
    <source>
        <dbReference type="Pfam" id="PF08016"/>
    </source>
</evidence>
<keyword evidence="3 6" id="KW-0812">Transmembrane</keyword>
<dbReference type="GO" id="GO:0050982">
    <property type="term" value="P:detection of mechanical stimulus"/>
    <property type="evidence" value="ECO:0007669"/>
    <property type="project" value="TreeGrafter"/>
</dbReference>
<dbReference type="Proteomes" id="UP001075354">
    <property type="component" value="Chromosome 5"/>
</dbReference>
<dbReference type="InterPro" id="IPR046791">
    <property type="entry name" value="Polycystin_dom"/>
</dbReference>
<dbReference type="GO" id="GO:0016020">
    <property type="term" value="C:membrane"/>
    <property type="evidence" value="ECO:0007669"/>
    <property type="project" value="UniProtKB-SubCell"/>
</dbReference>
<dbReference type="Pfam" id="PF08016">
    <property type="entry name" value="PKD_channel"/>
    <property type="match status" value="1"/>
</dbReference>
<comment type="caution">
    <text evidence="9">The sequence shown here is derived from an EMBL/GenBank/DDBJ whole genome shotgun (WGS) entry which is preliminary data.</text>
</comment>
<proteinExistence type="inferred from homology"/>
<gene>
    <name evidence="9" type="ORF">ONE63_007943</name>
</gene>
<evidence type="ECO:0000313" key="10">
    <source>
        <dbReference type="Proteomes" id="UP001075354"/>
    </source>
</evidence>
<feature type="domain" description="Polycystin" evidence="8">
    <location>
        <begin position="3"/>
        <end position="59"/>
    </location>
</feature>
<evidence type="ECO:0000256" key="2">
    <source>
        <dbReference type="ARBA" id="ARBA00007200"/>
    </source>
</evidence>
<comment type="subcellular location">
    <subcellularLocation>
        <location evidence="1">Membrane</location>
        <topology evidence="1">Multi-pass membrane protein</topology>
    </subcellularLocation>
</comment>
<dbReference type="EMBL" id="JAPTSV010000005">
    <property type="protein sequence ID" value="KAJ1528019.1"/>
    <property type="molecule type" value="Genomic_DNA"/>
</dbReference>
<evidence type="ECO:0000259" key="8">
    <source>
        <dbReference type="Pfam" id="PF20519"/>
    </source>
</evidence>
<feature type="transmembrane region" description="Helical" evidence="6">
    <location>
        <begin position="197"/>
        <end position="216"/>
    </location>
</feature>
<comment type="similarity">
    <text evidence="2">Belongs to the polycystin family.</text>
</comment>
<protein>
    <submittedName>
        <fullName evidence="9">Uncharacterized protein</fullName>
    </submittedName>
</protein>
<name>A0AAV7XP95_9NEOP</name>
<dbReference type="PANTHER" id="PTHR10877:SF197">
    <property type="entry name" value="POLYCYSTIC KIDNEY DISEASE PROTEIN 1-LIKE 2"/>
    <property type="match status" value="1"/>
</dbReference>